<evidence type="ECO:0000259" key="2">
    <source>
        <dbReference type="PROSITE" id="PS50911"/>
    </source>
</evidence>
<feature type="signal peptide" evidence="1">
    <location>
        <begin position="1"/>
        <end position="27"/>
    </location>
</feature>
<dbReference type="InterPro" id="IPR007921">
    <property type="entry name" value="CHAP_dom"/>
</dbReference>
<keyword evidence="4" id="KW-1185">Reference proteome</keyword>
<reference evidence="3 4" key="1">
    <citation type="journal article" date="2015" name="Biotechnol. Bioeng.">
        <title>Genome sequence and phenotypic characterization of Caulobacter segnis.</title>
        <authorList>
            <person name="Patel S."/>
            <person name="Fletcher B."/>
            <person name="Scott D.C."/>
            <person name="Ely B."/>
        </authorList>
    </citation>
    <scope>NUCLEOTIDE SEQUENCE [LARGE SCALE GENOMIC DNA]</scope>
    <source>
        <strain evidence="3 4">TK0059</strain>
    </source>
</reference>
<name>A0ABN5IY91_9CAUL</name>
<evidence type="ECO:0000313" key="4">
    <source>
        <dbReference type="Proteomes" id="UP000240527"/>
    </source>
</evidence>
<dbReference type="Gene3D" id="3.90.1720.10">
    <property type="entry name" value="endopeptidase domain like (from Nostoc punctiforme)"/>
    <property type="match status" value="1"/>
</dbReference>
<dbReference type="EMBL" id="CP027850">
    <property type="protein sequence ID" value="AVQ03811.1"/>
    <property type="molecule type" value="Genomic_DNA"/>
</dbReference>
<dbReference type="Pfam" id="PF05257">
    <property type="entry name" value="CHAP"/>
    <property type="match status" value="1"/>
</dbReference>
<dbReference type="InterPro" id="IPR038765">
    <property type="entry name" value="Papain-like_cys_pep_sf"/>
</dbReference>
<protein>
    <submittedName>
        <fullName evidence="3">CHAP domain-containing protein</fullName>
    </submittedName>
</protein>
<sequence length="234" mass="24808">MTKRTRTLLGSLAAAAMISLAPAAATADGYWQCVPFARLMSGIQIFGDARTWWSQAAGKYETGSVPKIGSVLTFKPTARMNLGHVAFVSQVLTDRVIQVTHANWSVIEGDRGQIEKDVTVVDVSANGDWSQVKVWYDPIRDLGNTVYPTNGFIYQDAQAMKIAMATSKIAMAQNAVVSAAKQAANQVASSVRASPLDIISQAADSTDRIAALIEAATGGGSSSTTDANKQNAPR</sequence>
<dbReference type="RefSeq" id="WP_013080857.1">
    <property type="nucleotide sequence ID" value="NZ_CP027850.1"/>
</dbReference>
<evidence type="ECO:0000313" key="3">
    <source>
        <dbReference type="EMBL" id="AVQ03811.1"/>
    </source>
</evidence>
<keyword evidence="1" id="KW-0732">Signal</keyword>
<organism evidence="3 4">
    <name type="scientific">Caulobacter segnis</name>
    <dbReference type="NCBI Taxonomy" id="88688"/>
    <lineage>
        <taxon>Bacteria</taxon>
        <taxon>Pseudomonadati</taxon>
        <taxon>Pseudomonadota</taxon>
        <taxon>Alphaproteobacteria</taxon>
        <taxon>Caulobacterales</taxon>
        <taxon>Caulobacteraceae</taxon>
        <taxon>Caulobacter</taxon>
    </lineage>
</organism>
<gene>
    <name evidence="3" type="ORF">B7G68_19385</name>
</gene>
<accession>A0ABN5IY91</accession>
<feature type="chain" id="PRO_5047319764" evidence="1">
    <location>
        <begin position="28"/>
        <end position="234"/>
    </location>
</feature>
<feature type="domain" description="Peptidase C51" evidence="2">
    <location>
        <begin position="8"/>
        <end position="131"/>
    </location>
</feature>
<dbReference type="Proteomes" id="UP000240527">
    <property type="component" value="Chromosome"/>
</dbReference>
<dbReference type="PROSITE" id="PS50911">
    <property type="entry name" value="CHAP"/>
    <property type="match status" value="1"/>
</dbReference>
<dbReference type="SUPFAM" id="SSF54001">
    <property type="entry name" value="Cysteine proteinases"/>
    <property type="match status" value="1"/>
</dbReference>
<proteinExistence type="predicted"/>
<evidence type="ECO:0000256" key="1">
    <source>
        <dbReference type="SAM" id="SignalP"/>
    </source>
</evidence>